<dbReference type="InterPro" id="IPR012334">
    <property type="entry name" value="Pectin_lyas_fold"/>
</dbReference>
<reference evidence="3 4" key="1">
    <citation type="journal article" date="2008" name="Proc. Natl. Acad. Sci. U.S.A.">
        <title>Niche adaptation and genome expansion in the chlorophyll d-producing cyanobacterium Acaryochloris marina.</title>
        <authorList>
            <person name="Swingley W.D."/>
            <person name="Chen M."/>
            <person name="Cheung P.C."/>
            <person name="Conrad A.L."/>
            <person name="Dejesa L.C."/>
            <person name="Hao J."/>
            <person name="Honchak B.M."/>
            <person name="Karbach L.E."/>
            <person name="Kurdoglu A."/>
            <person name="Lahiri S."/>
            <person name="Mastrian S.D."/>
            <person name="Miyashita H."/>
            <person name="Page L."/>
            <person name="Ramakrishna P."/>
            <person name="Satoh S."/>
            <person name="Sattley W.M."/>
            <person name="Shimada Y."/>
            <person name="Taylor H.L."/>
            <person name="Tomo T."/>
            <person name="Tsuchiya T."/>
            <person name="Wang Z.T."/>
            <person name="Raymond J."/>
            <person name="Mimuro M."/>
            <person name="Blankenship R.E."/>
            <person name="Touchman J.W."/>
        </authorList>
    </citation>
    <scope>NUCLEOTIDE SEQUENCE [LARGE SCALE GENOMIC DNA]</scope>
    <source>
        <strain evidence="4">MBIC 11017</strain>
        <plasmid evidence="4">Plasmid pREB5</plasmid>
    </source>
</reference>
<dbReference type="InterPro" id="IPR008638">
    <property type="entry name" value="FhaB/CdiA-like_TPS"/>
</dbReference>
<dbReference type="HOGENOM" id="CLU_001325_0_0_3"/>
<evidence type="ECO:0000256" key="1">
    <source>
        <dbReference type="SAM" id="SignalP"/>
    </source>
</evidence>
<evidence type="ECO:0000313" key="3">
    <source>
        <dbReference type="EMBL" id="ABW32808.1"/>
    </source>
</evidence>
<protein>
    <submittedName>
        <fullName evidence="3">Haemagglutination activity domain protein</fullName>
    </submittedName>
</protein>
<proteinExistence type="predicted"/>
<dbReference type="SMART" id="SM00912">
    <property type="entry name" value="Haemagg_act"/>
    <property type="match status" value="1"/>
</dbReference>
<dbReference type="AlphaFoldDB" id="A8ZP72"/>
<name>A8ZP72_ACAM1</name>
<dbReference type="Proteomes" id="UP000000268">
    <property type="component" value="Plasmid pREB5"/>
</dbReference>
<feature type="signal peptide" evidence="1">
    <location>
        <begin position="1"/>
        <end position="23"/>
    </location>
</feature>
<dbReference type="OrthoDB" id="524079at2"/>
<dbReference type="KEGG" id="amr:AM1_E0038"/>
<accession>A8ZP72</accession>
<dbReference type="NCBIfam" id="TIGR01901">
    <property type="entry name" value="adhes_NPXG"/>
    <property type="match status" value="1"/>
</dbReference>
<dbReference type="RefSeq" id="WP_012168042.1">
    <property type="nucleotide sequence ID" value="NC_009930.1"/>
</dbReference>
<geneLocation type="plasmid" evidence="3 4">
    <name>pREB5</name>
</geneLocation>
<gene>
    <name evidence="3" type="ordered locus">AM1_E0038</name>
</gene>
<sequence>MNQSILLTSALAIWSVLLTPGLAQVSADRTLGNENSVIEQQRNRILIKGGASRNKSLFHSLKDLSIGTGQEVYFSNPNNINLILTRVTGGNPSNINGTLGVLGDADLFLMNPSGIYFGPNSFLDLNGSFLATTGSRFIFKDGKSFSAINPQPVQNLKLSIPIGIQFGNTAQDINIQSVYVVDPSITTCMNLCFSEYPNLRVKPRNTISILGGGINFLRGGIQVLNGNIEIGSVAPRSYVSLQPTNQGWLLGYEDVGSFKDINVKNSSKILIDSSDSSRNKYLRINSRNLNVENNGLIDTYSYFNGTGGNIFINTRNALNIDNSGTISSNSYQSSSGGNILINSKNTTLENMGKISSNSNVFGKAGNITIASKEILLRDNAEIGLFSSNAPGGSLSITGNNLTLEDNASISMIVENQRLGDLNIELDNILLLRNKSKIKYDANGLGIGGLIDFDVRLLVGLEESLIEIDAPLTQFNIESLGFFDSNGQFIIDAAEKYKESLAQPKDVIKSCRPGQSLGNSTFVNVGRGGVPLGPHHIQTPPSIWQDLREPQISPQNSPSSTITETSNLTKRETYNQSLTPASNPTIVEAQRWIRDKQGRVVLTANTSKLMTYNSGQSVASC</sequence>
<organism evidence="3 4">
    <name type="scientific">Acaryochloris marina (strain MBIC 11017)</name>
    <dbReference type="NCBI Taxonomy" id="329726"/>
    <lineage>
        <taxon>Bacteria</taxon>
        <taxon>Bacillati</taxon>
        <taxon>Cyanobacteriota</taxon>
        <taxon>Cyanophyceae</taxon>
        <taxon>Acaryochloridales</taxon>
        <taxon>Acaryochloridaceae</taxon>
        <taxon>Acaryochloris</taxon>
    </lineage>
</organism>
<keyword evidence="1" id="KW-0732">Signal</keyword>
<dbReference type="Pfam" id="PF05860">
    <property type="entry name" value="TPS"/>
    <property type="match status" value="1"/>
</dbReference>
<dbReference type="SUPFAM" id="SSF51126">
    <property type="entry name" value="Pectin lyase-like"/>
    <property type="match status" value="2"/>
</dbReference>
<evidence type="ECO:0000259" key="2">
    <source>
        <dbReference type="SMART" id="SM00912"/>
    </source>
</evidence>
<feature type="chain" id="PRO_5002734594" evidence="1">
    <location>
        <begin position="24"/>
        <end position="620"/>
    </location>
</feature>
<keyword evidence="3" id="KW-0614">Plasmid</keyword>
<dbReference type="InterPro" id="IPR011050">
    <property type="entry name" value="Pectin_lyase_fold/virulence"/>
</dbReference>
<keyword evidence="4" id="KW-1185">Reference proteome</keyword>
<evidence type="ECO:0000313" key="4">
    <source>
        <dbReference type="Proteomes" id="UP000000268"/>
    </source>
</evidence>
<feature type="domain" description="Filamentous haemagglutinin FhaB/tRNA nuclease CdiA-like TPS" evidence="2">
    <location>
        <begin position="32"/>
        <end position="140"/>
    </location>
</feature>
<dbReference type="Gene3D" id="2.160.20.10">
    <property type="entry name" value="Single-stranded right-handed beta-helix, Pectin lyase-like"/>
    <property type="match status" value="1"/>
</dbReference>
<dbReference type="EMBL" id="CP000842">
    <property type="protein sequence ID" value="ABW32808.1"/>
    <property type="molecule type" value="Genomic_DNA"/>
</dbReference>